<comment type="catalytic activity">
    <reaction evidence="2 20">
        <text>a 1,2-diacyl-sn-glycero-3-phosphocholine + H2O = a 1-acyl-sn-glycero-3-phosphocholine + a fatty acid + H(+)</text>
        <dbReference type="Rhea" id="RHEA:15801"/>
        <dbReference type="ChEBI" id="CHEBI:15377"/>
        <dbReference type="ChEBI" id="CHEBI:15378"/>
        <dbReference type="ChEBI" id="CHEBI:28868"/>
        <dbReference type="ChEBI" id="CHEBI:57643"/>
        <dbReference type="ChEBI" id="CHEBI:58168"/>
        <dbReference type="EC" id="3.1.1.4"/>
    </reaction>
</comment>
<keyword evidence="13 19" id="KW-0106">Calcium</keyword>
<dbReference type="EC" id="3.1.1.32" evidence="5 20"/>
<comment type="similarity">
    <text evidence="3 20">Belongs to the phospholipase A1 family.</text>
</comment>
<evidence type="ECO:0000256" key="11">
    <source>
        <dbReference type="ARBA" id="ARBA00022729"/>
    </source>
</evidence>
<feature type="chain" id="PRO_5019614320" description="Phospholipase A1" evidence="20">
    <location>
        <begin position="38"/>
        <end position="440"/>
    </location>
</feature>
<evidence type="ECO:0000256" key="18">
    <source>
        <dbReference type="PIRSR" id="PIRSR603187-1"/>
    </source>
</evidence>
<keyword evidence="14 20" id="KW-0442">Lipid degradation</keyword>
<dbReference type="AlphaFoldDB" id="A0A1R4GEH4"/>
<dbReference type="EMBL" id="FUGE01000054">
    <property type="protein sequence ID" value="SJM66549.1"/>
    <property type="molecule type" value="Genomic_DNA"/>
</dbReference>
<evidence type="ECO:0000256" key="10">
    <source>
        <dbReference type="ARBA" id="ARBA00022723"/>
    </source>
</evidence>
<keyword evidence="22" id="KW-1185">Reference proteome</keyword>
<reference evidence="21 22" key="1">
    <citation type="submission" date="2017-02" db="EMBL/GenBank/DDBJ databases">
        <authorList>
            <person name="Peterson S.W."/>
        </authorList>
    </citation>
    <scope>NUCLEOTIDE SEQUENCE [LARGE SCALE GENOMIC DNA]</scope>
    <source>
        <strain evidence="21">Psychrobacter_piechaudii</strain>
    </source>
</reference>
<evidence type="ECO:0000256" key="9">
    <source>
        <dbReference type="ARBA" id="ARBA00022692"/>
    </source>
</evidence>
<name>A0A1R4GEH4_9GAMM</name>
<feature type="binding site" description="in dimeric form" evidence="19">
    <location>
        <position position="315"/>
    </location>
    <ligand>
        <name>Ca(2+)</name>
        <dbReference type="ChEBI" id="CHEBI:29108"/>
        <label>1</label>
    </ligand>
</feature>
<feature type="active site" description="Nucleophile" evidence="18">
    <location>
        <position position="307"/>
    </location>
</feature>
<dbReference type="GO" id="GO:0004623">
    <property type="term" value="F:phospholipase A2 activity"/>
    <property type="evidence" value="ECO:0007669"/>
    <property type="project" value="UniProtKB-EC"/>
</dbReference>
<evidence type="ECO:0000313" key="21">
    <source>
        <dbReference type="EMBL" id="SJM66549.1"/>
    </source>
</evidence>
<evidence type="ECO:0000256" key="4">
    <source>
        <dbReference type="ARBA" id="ARBA00011702"/>
    </source>
</evidence>
<evidence type="ECO:0000256" key="8">
    <source>
        <dbReference type="ARBA" id="ARBA00022452"/>
    </source>
</evidence>
<dbReference type="PANTHER" id="PTHR40457">
    <property type="entry name" value="PHOSPHOLIPASE A1"/>
    <property type="match status" value="1"/>
</dbReference>
<dbReference type="InterPro" id="IPR036541">
    <property type="entry name" value="PLipase_A1_sf"/>
</dbReference>
<feature type="active site" description="Proton acceptor" evidence="18">
    <location>
        <position position="305"/>
    </location>
</feature>
<evidence type="ECO:0000313" key="22">
    <source>
        <dbReference type="Proteomes" id="UP000188357"/>
    </source>
</evidence>
<keyword evidence="11 20" id="KW-0732">Signal</keyword>
<dbReference type="InterPro" id="IPR003187">
    <property type="entry name" value="PLipase_A1"/>
</dbReference>
<evidence type="ECO:0000256" key="5">
    <source>
        <dbReference type="ARBA" id="ARBA00013179"/>
    </source>
</evidence>
<gene>
    <name evidence="21" type="ORF">A1232T_00320</name>
</gene>
<keyword evidence="9" id="KW-0812">Transmembrane</keyword>
<dbReference type="SUPFAM" id="SSF56931">
    <property type="entry name" value="Outer membrane phospholipase A (OMPLA)"/>
    <property type="match status" value="1"/>
</dbReference>
<keyword evidence="8" id="KW-1134">Transmembrane beta strand</keyword>
<protein>
    <recommendedName>
        <fullName evidence="7 20">Phospholipase A1</fullName>
        <ecNumber evidence="5 20">3.1.1.32</ecNumber>
        <ecNumber evidence="6 20">3.1.1.4</ecNumber>
    </recommendedName>
    <alternativeName>
        <fullName evidence="20">Phosphatidylcholine 1-acylhydrolase</fullName>
    </alternativeName>
</protein>
<sequence length="440" mass="48925">MITLRPLIKKSRLPSSKLKFLTFSVAAACCVPLTVNAASAETGNSAAQAIDSNSQQVAVNAFMKCTDLKLESARLACYDKVATGEEIVVGREKVPLDLVETVKASFTDLRPTAVFATEGNEASEGNPELAAEVEDNISPGAPTAFGNEQLAKAGVTVEDFEAYTPLSLAYDLDKNSEQGTWTVRPHRPIYLLPAYVQYNPNRHPETPTQKLDSKDIEDYGNKYADNLELKAQISLKAKILEDVFDTNADVWFGYTQQMHWQVYNSEHSRPFRATDYMPEVFITQPVTANLPFNGRLRMLGAGAIHHSNGQSDPWSRSWNRLYLMGGAEWGKFSLQPKIWTHVKEKNNSKSSDNPDITDYYGHGELKALYDFGRGENLSVLGRYNFDTEKGAVQLDYTLPLSRDVHGFIQIFHGYGESIIDYNEETTAVGVGLSLNDWKGL</sequence>
<dbReference type="PANTHER" id="PTHR40457:SF1">
    <property type="entry name" value="PHOSPHOLIPASE A1"/>
    <property type="match status" value="1"/>
</dbReference>
<comment type="catalytic activity">
    <reaction evidence="1 20">
        <text>a 1,2-diacyl-sn-glycero-3-phosphocholine + H2O = a 2-acyl-sn-glycero-3-phosphocholine + a fatty acid + H(+)</text>
        <dbReference type="Rhea" id="RHEA:18689"/>
        <dbReference type="ChEBI" id="CHEBI:15377"/>
        <dbReference type="ChEBI" id="CHEBI:15378"/>
        <dbReference type="ChEBI" id="CHEBI:28868"/>
        <dbReference type="ChEBI" id="CHEBI:57643"/>
        <dbReference type="ChEBI" id="CHEBI:57875"/>
        <dbReference type="EC" id="3.1.1.32"/>
    </reaction>
</comment>
<organism evidence="21 22">
    <name type="scientific">Psychrobacter piechaudii</name>
    <dbReference type="NCBI Taxonomy" id="1945521"/>
    <lineage>
        <taxon>Bacteria</taxon>
        <taxon>Pseudomonadati</taxon>
        <taxon>Pseudomonadota</taxon>
        <taxon>Gammaproteobacteria</taxon>
        <taxon>Moraxellales</taxon>
        <taxon>Moraxellaceae</taxon>
        <taxon>Psychrobacter</taxon>
    </lineage>
</organism>
<dbReference type="EC" id="3.1.1.4" evidence="6 20"/>
<dbReference type="PRINTS" id="PR01486">
    <property type="entry name" value="PHPHLIPASEA1"/>
</dbReference>
<keyword evidence="17 20" id="KW-0998">Cell outer membrane</keyword>
<evidence type="ECO:0000256" key="6">
    <source>
        <dbReference type="ARBA" id="ARBA00013278"/>
    </source>
</evidence>
<evidence type="ECO:0000256" key="1">
    <source>
        <dbReference type="ARBA" id="ARBA00000111"/>
    </source>
</evidence>
<evidence type="ECO:0000256" key="12">
    <source>
        <dbReference type="ARBA" id="ARBA00022801"/>
    </source>
</evidence>
<comment type="subcellular location">
    <subcellularLocation>
        <location evidence="20">Cell outer membrane</location>
        <topology evidence="20">Multi-pass membrane protein</topology>
    </subcellularLocation>
    <text evidence="20">One of the very few enzymes located there.</text>
</comment>
<feature type="signal peptide" evidence="20">
    <location>
        <begin position="1"/>
        <end position="37"/>
    </location>
</feature>
<keyword evidence="10 19" id="KW-0479">Metal-binding</keyword>
<evidence type="ECO:0000256" key="13">
    <source>
        <dbReference type="ARBA" id="ARBA00022837"/>
    </source>
</evidence>
<dbReference type="Pfam" id="PF02253">
    <property type="entry name" value="PLA1"/>
    <property type="match status" value="1"/>
</dbReference>
<feature type="binding site" description="in dimeric form" evidence="19">
    <location>
        <position position="352"/>
    </location>
    <ligand>
        <name>Ca(2+)</name>
        <dbReference type="ChEBI" id="CHEBI:29108"/>
        <label>1</label>
    </ligand>
</feature>
<dbReference type="Gene3D" id="2.40.230.10">
    <property type="entry name" value="Phospholipase A1"/>
    <property type="match status" value="1"/>
</dbReference>
<dbReference type="STRING" id="1945521.A1232T_00320"/>
<keyword evidence="15 20" id="KW-0443">Lipid metabolism</keyword>
<dbReference type="GO" id="GO:0046872">
    <property type="term" value="F:metal ion binding"/>
    <property type="evidence" value="ECO:0007669"/>
    <property type="project" value="UniProtKB-KW"/>
</dbReference>
<dbReference type="GO" id="GO:0016042">
    <property type="term" value="P:lipid catabolic process"/>
    <property type="evidence" value="ECO:0007669"/>
    <property type="project" value="UniProtKB-KW"/>
</dbReference>
<evidence type="ECO:0000256" key="7">
    <source>
        <dbReference type="ARBA" id="ARBA00021726"/>
    </source>
</evidence>
<evidence type="ECO:0000256" key="20">
    <source>
        <dbReference type="RuleBase" id="RU366027"/>
    </source>
</evidence>
<feature type="binding site" description="in dimeric form" evidence="19">
    <location>
        <position position="268"/>
    </location>
    <ligand>
        <name>Ca(2+)</name>
        <dbReference type="ChEBI" id="CHEBI:29108"/>
        <label>1</label>
    </ligand>
</feature>
<comment type="cofactor">
    <cofactor evidence="20">
        <name>Ca(2+)</name>
        <dbReference type="ChEBI" id="CHEBI:29108"/>
    </cofactor>
    <text evidence="20">Binds 1 Ca(2+) ion per monomer. In the dimeric form the Ca(2+) is bound by different amino acids with binding of each Ca(2+) shared with ligands coming from each monomer. The Ca(2+) ion may have a role in catalysis.</text>
</comment>
<evidence type="ECO:0000256" key="3">
    <source>
        <dbReference type="ARBA" id="ARBA00010525"/>
    </source>
</evidence>
<comment type="subunit">
    <text evidence="4 20">Homodimer; dimerization is reversible, and the dimeric form is the active one.</text>
</comment>
<evidence type="ECO:0000256" key="17">
    <source>
        <dbReference type="ARBA" id="ARBA00023237"/>
    </source>
</evidence>
<dbReference type="GO" id="GO:0009279">
    <property type="term" value="C:cell outer membrane"/>
    <property type="evidence" value="ECO:0007669"/>
    <property type="project" value="UniProtKB-SubCell"/>
</dbReference>
<evidence type="ECO:0000256" key="19">
    <source>
        <dbReference type="PIRSR" id="PIRSR603187-2"/>
    </source>
</evidence>
<proteinExistence type="inferred from homology"/>
<comment type="function">
    <text evidence="20">Hydrolysis of phosphatidylcholine with phospholipase A2 (EC 3.1.1.4) and phospholipase A1 (EC 3.1.1.32) activities.</text>
</comment>
<evidence type="ECO:0000256" key="15">
    <source>
        <dbReference type="ARBA" id="ARBA00023098"/>
    </source>
</evidence>
<evidence type="ECO:0000256" key="2">
    <source>
        <dbReference type="ARBA" id="ARBA00001604"/>
    </source>
</evidence>
<dbReference type="GO" id="GO:0008970">
    <property type="term" value="F:phospholipase A1 activity"/>
    <property type="evidence" value="ECO:0007669"/>
    <property type="project" value="UniProtKB-EC"/>
</dbReference>
<keyword evidence="12 20" id="KW-0378">Hydrolase</keyword>
<evidence type="ECO:0000256" key="16">
    <source>
        <dbReference type="ARBA" id="ARBA00023136"/>
    </source>
</evidence>
<keyword evidence="16" id="KW-0472">Membrane</keyword>
<accession>A0A1R4GEH4</accession>
<dbReference type="CDD" id="cd00541">
    <property type="entry name" value="OMPLA"/>
    <property type="match status" value="1"/>
</dbReference>
<dbReference type="Proteomes" id="UP000188357">
    <property type="component" value="Unassembled WGS sequence"/>
</dbReference>
<dbReference type="OrthoDB" id="188433at2"/>
<evidence type="ECO:0000256" key="14">
    <source>
        <dbReference type="ARBA" id="ARBA00022963"/>
    </source>
</evidence>